<organism evidence="1 2">
    <name type="scientific">Stylonychia lemnae</name>
    <name type="common">Ciliate</name>
    <dbReference type="NCBI Taxonomy" id="5949"/>
    <lineage>
        <taxon>Eukaryota</taxon>
        <taxon>Sar</taxon>
        <taxon>Alveolata</taxon>
        <taxon>Ciliophora</taxon>
        <taxon>Intramacronucleata</taxon>
        <taxon>Spirotrichea</taxon>
        <taxon>Stichotrichia</taxon>
        <taxon>Sporadotrichida</taxon>
        <taxon>Oxytrichidae</taxon>
        <taxon>Stylonychinae</taxon>
        <taxon>Stylonychia</taxon>
    </lineage>
</organism>
<name>A0A078A897_STYLE</name>
<evidence type="ECO:0000313" key="2">
    <source>
        <dbReference type="Proteomes" id="UP000039865"/>
    </source>
</evidence>
<dbReference type="AlphaFoldDB" id="A0A078A897"/>
<dbReference type="InParanoid" id="A0A078A897"/>
<protein>
    <submittedName>
        <fullName evidence="1">Uncharacterized protein</fullName>
    </submittedName>
</protein>
<evidence type="ECO:0000313" key="1">
    <source>
        <dbReference type="EMBL" id="CDW78091.1"/>
    </source>
</evidence>
<sequence length="145" mass="17239">MQQPQIGKYKNENEYKYGVSKLNLTGYLKAKILEIREDGLTSIVFNASMMPILNASQILNDSLQIFIDQKIKRSRINYTVIDYDFNLLEWDLLEIYQTMRCQKRFLANWIHCIDSTPYYNEYQSSAKHFFVSQKFLLKVFVDLKV</sequence>
<keyword evidence="2" id="KW-1185">Reference proteome</keyword>
<proteinExistence type="predicted"/>
<dbReference type="EMBL" id="CCKQ01006769">
    <property type="protein sequence ID" value="CDW78091.1"/>
    <property type="molecule type" value="Genomic_DNA"/>
</dbReference>
<reference evidence="1 2" key="1">
    <citation type="submission" date="2014-06" db="EMBL/GenBank/DDBJ databases">
        <authorList>
            <person name="Swart Estienne"/>
        </authorList>
    </citation>
    <scope>NUCLEOTIDE SEQUENCE [LARGE SCALE GENOMIC DNA]</scope>
    <source>
        <strain evidence="1 2">130c</strain>
    </source>
</reference>
<dbReference type="Proteomes" id="UP000039865">
    <property type="component" value="Unassembled WGS sequence"/>
</dbReference>
<accession>A0A078A897</accession>
<gene>
    <name evidence="1" type="primary">Contig9342.g9983</name>
    <name evidence="1" type="ORF">STYLEM_7062</name>
</gene>